<sequence length="101" mass="10664">AARASRQHLRDHRRLLRGARRPGPRRGAHRPLRPAPRGGRDRADEGSGEQRRVAGPAGAEDGAAGAGDAECGRASPGDGPPCRRAAVPDQAGRRRANRRGV</sequence>
<feature type="compositionally biased region" description="Low complexity" evidence="1">
    <location>
        <begin position="54"/>
        <end position="74"/>
    </location>
</feature>
<feature type="compositionally biased region" description="Basic residues" evidence="1">
    <location>
        <begin position="1"/>
        <end position="32"/>
    </location>
</feature>
<proteinExistence type="predicted"/>
<feature type="region of interest" description="Disordered" evidence="1">
    <location>
        <begin position="1"/>
        <end position="101"/>
    </location>
</feature>
<evidence type="ECO:0000313" key="2">
    <source>
        <dbReference type="EMBL" id="CAA9345254.1"/>
    </source>
</evidence>
<protein>
    <submittedName>
        <fullName evidence="2">Uncharacterized protein</fullName>
    </submittedName>
</protein>
<feature type="compositionally biased region" description="Basic and acidic residues" evidence="1">
    <location>
        <begin position="38"/>
        <end position="52"/>
    </location>
</feature>
<dbReference type="AlphaFoldDB" id="A0A6J4M3L4"/>
<feature type="non-terminal residue" evidence="2">
    <location>
        <position position="1"/>
    </location>
</feature>
<accession>A0A6J4M3L4</accession>
<dbReference type="EMBL" id="CADCTW010000156">
    <property type="protein sequence ID" value="CAA9345254.1"/>
    <property type="molecule type" value="Genomic_DNA"/>
</dbReference>
<organism evidence="2">
    <name type="scientific">uncultured Gemmatimonadota bacterium</name>
    <dbReference type="NCBI Taxonomy" id="203437"/>
    <lineage>
        <taxon>Bacteria</taxon>
        <taxon>Pseudomonadati</taxon>
        <taxon>Gemmatimonadota</taxon>
        <taxon>environmental samples</taxon>
    </lineage>
</organism>
<reference evidence="2" key="1">
    <citation type="submission" date="2020-02" db="EMBL/GenBank/DDBJ databases">
        <authorList>
            <person name="Meier V. D."/>
        </authorList>
    </citation>
    <scope>NUCLEOTIDE SEQUENCE</scope>
    <source>
        <strain evidence="2">AVDCRST_MAG68</strain>
    </source>
</reference>
<feature type="non-terminal residue" evidence="2">
    <location>
        <position position="101"/>
    </location>
</feature>
<evidence type="ECO:0000256" key="1">
    <source>
        <dbReference type="SAM" id="MobiDB-lite"/>
    </source>
</evidence>
<name>A0A6J4M3L4_9BACT</name>
<gene>
    <name evidence="2" type="ORF">AVDCRST_MAG68-3236</name>
</gene>